<evidence type="ECO:0000313" key="3">
    <source>
        <dbReference type="Proteomes" id="UP001054902"/>
    </source>
</evidence>
<protein>
    <submittedName>
        <fullName evidence="2">Uncharacterized protein</fullName>
    </submittedName>
</protein>
<feature type="transmembrane region" description="Helical" evidence="1">
    <location>
        <begin position="384"/>
        <end position="408"/>
    </location>
</feature>
<dbReference type="EMBL" id="BLLK01000049">
    <property type="protein sequence ID" value="GFH55455.1"/>
    <property type="molecule type" value="Genomic_DNA"/>
</dbReference>
<organism evidence="2 3">
    <name type="scientific">Chaetoceros tenuissimus</name>
    <dbReference type="NCBI Taxonomy" id="426638"/>
    <lineage>
        <taxon>Eukaryota</taxon>
        <taxon>Sar</taxon>
        <taxon>Stramenopiles</taxon>
        <taxon>Ochrophyta</taxon>
        <taxon>Bacillariophyta</taxon>
        <taxon>Coscinodiscophyceae</taxon>
        <taxon>Chaetocerotophycidae</taxon>
        <taxon>Chaetocerotales</taxon>
        <taxon>Chaetocerotaceae</taxon>
        <taxon>Chaetoceros</taxon>
    </lineage>
</organism>
<feature type="transmembrane region" description="Helical" evidence="1">
    <location>
        <begin position="573"/>
        <end position="596"/>
    </location>
</feature>
<dbReference type="Proteomes" id="UP001054902">
    <property type="component" value="Unassembled WGS sequence"/>
</dbReference>
<keyword evidence="3" id="KW-1185">Reference proteome</keyword>
<keyword evidence="1" id="KW-1133">Transmembrane helix</keyword>
<dbReference type="AlphaFoldDB" id="A0AAD3D2E0"/>
<gene>
    <name evidence="2" type="ORF">CTEN210_11931</name>
</gene>
<reference evidence="2 3" key="1">
    <citation type="journal article" date="2021" name="Sci. Rep.">
        <title>The genome of the diatom Chaetoceros tenuissimus carries an ancient integrated fragment of an extant virus.</title>
        <authorList>
            <person name="Hongo Y."/>
            <person name="Kimura K."/>
            <person name="Takaki Y."/>
            <person name="Yoshida Y."/>
            <person name="Baba S."/>
            <person name="Kobayashi G."/>
            <person name="Nagasaki K."/>
            <person name="Hano T."/>
            <person name="Tomaru Y."/>
        </authorList>
    </citation>
    <scope>NUCLEOTIDE SEQUENCE [LARGE SCALE GENOMIC DNA]</scope>
    <source>
        <strain evidence="2 3">NIES-3715</strain>
    </source>
</reference>
<name>A0AAD3D2E0_9STRA</name>
<accession>A0AAD3D2E0</accession>
<keyword evidence="1" id="KW-0472">Membrane</keyword>
<feature type="transmembrane region" description="Helical" evidence="1">
    <location>
        <begin position="429"/>
        <end position="458"/>
    </location>
</feature>
<feature type="transmembrane region" description="Helical" evidence="1">
    <location>
        <begin position="53"/>
        <end position="73"/>
    </location>
</feature>
<keyword evidence="1" id="KW-0812">Transmembrane</keyword>
<proteinExistence type="predicted"/>
<evidence type="ECO:0000256" key="1">
    <source>
        <dbReference type="SAM" id="Phobius"/>
    </source>
</evidence>
<sequence>MTTKAVSFNTEDEKIPDSLPSNDSFTRDFSGKSSLALRLFKANHTARDSKKMWLIFSTITVILFTVHSLAFFVTEFGIADRRNKYNQYTASEKCMASFKDSKFDVLNTNDYDKWMDESTELNLAQTGPHVGPSAIKEYIDFWKADFFQLFKRSSDLKITPLQQTHDQCSVTIATSDKIQIKQDYNPANRCLESFVSYRVTYKPEPFTVEAIDLFYPEQYFASLFGTEFLETDNIGKHICSILYDNCQVIEDLGFSNIEDCRLRYDALPSTKNVDWYLDDYSKGCWILNSAFVGKNSDRCSKLSFDPSEDPSMYCQQSRSEKPNDYFSSYELEQMAQNAYEMGFDETMIRECEFDLHGANIEPKFSKSHSFTGSYPVDDFNNLQFMSYVAFVMYFTMIITGFGSEYLVWRIVLSGEWDEEMEWKWKVAQFVFPILAATTLGLAISGNFFAIPLIVAAMWKLGFPESLILFHSAFYDEHRTWQQRTSDFIVGMGTVVHHSSCALYVATVVTKVLSPTPEVISVTLPLVMQHWVILLKYENSLLYIVLECIIEVWWEWTAFSVIAPVQELHWTGGIIIMSMLFAHWCYFGGGIFASLFAEDENNGDEHRESRLIRAVGDRSHVLSELSNSCKLQHLNKEFHDSINDPQKEVFMEDEDLGPILLNTQHSFEERHFNDGDFTTDDILAHMGSESFEA</sequence>
<comment type="caution">
    <text evidence="2">The sequence shown here is derived from an EMBL/GenBank/DDBJ whole genome shotgun (WGS) entry which is preliminary data.</text>
</comment>
<evidence type="ECO:0000313" key="2">
    <source>
        <dbReference type="EMBL" id="GFH55455.1"/>
    </source>
</evidence>